<evidence type="ECO:0000256" key="1">
    <source>
        <dbReference type="SAM" id="Phobius"/>
    </source>
</evidence>
<proteinExistence type="predicted"/>
<keyword evidence="1" id="KW-0812">Transmembrane</keyword>
<feature type="transmembrane region" description="Helical" evidence="1">
    <location>
        <begin position="246"/>
        <end position="271"/>
    </location>
</feature>
<name>A0ABP8MGD9_9BACT</name>
<feature type="transmembrane region" description="Helical" evidence="1">
    <location>
        <begin position="137"/>
        <end position="158"/>
    </location>
</feature>
<feature type="transmembrane region" description="Helical" evidence="1">
    <location>
        <begin position="6"/>
        <end position="23"/>
    </location>
</feature>
<dbReference type="EMBL" id="BAABGA010000016">
    <property type="protein sequence ID" value="GAA4448358.1"/>
    <property type="molecule type" value="Genomic_DNA"/>
</dbReference>
<feature type="domain" description="CAAX prenyl protease 2/Lysostaphin resistance protein A-like" evidence="2">
    <location>
        <begin position="180"/>
        <end position="291"/>
    </location>
</feature>
<keyword evidence="1" id="KW-1133">Transmembrane helix</keyword>
<comment type="caution">
    <text evidence="3">The sequence shown here is derived from an EMBL/GenBank/DDBJ whole genome shotgun (WGS) entry which is preliminary data.</text>
</comment>
<gene>
    <name evidence="3" type="ORF">GCM10023156_11410</name>
</gene>
<dbReference type="Proteomes" id="UP001500840">
    <property type="component" value="Unassembled WGS sequence"/>
</dbReference>
<evidence type="ECO:0000313" key="3">
    <source>
        <dbReference type="EMBL" id="GAA4448358.1"/>
    </source>
</evidence>
<feature type="transmembrane region" description="Helical" evidence="1">
    <location>
        <begin position="57"/>
        <end position="76"/>
    </location>
</feature>
<protein>
    <recommendedName>
        <fullName evidence="2">CAAX prenyl protease 2/Lysostaphin resistance protein A-like domain-containing protein</fullName>
    </recommendedName>
</protein>
<accession>A0ABP8MGD9</accession>
<feature type="transmembrane region" description="Helical" evidence="1">
    <location>
        <begin position="178"/>
        <end position="195"/>
    </location>
</feature>
<evidence type="ECO:0000313" key="4">
    <source>
        <dbReference type="Proteomes" id="UP001500840"/>
    </source>
</evidence>
<dbReference type="RefSeq" id="WP_345320254.1">
    <property type="nucleotide sequence ID" value="NZ_BAABGA010000016.1"/>
</dbReference>
<feature type="transmembrane region" description="Helical" evidence="1">
    <location>
        <begin position="96"/>
        <end position="117"/>
    </location>
</feature>
<reference evidence="4" key="1">
    <citation type="journal article" date="2019" name="Int. J. Syst. Evol. Microbiol.">
        <title>The Global Catalogue of Microorganisms (GCM) 10K type strain sequencing project: providing services to taxonomists for standard genome sequencing and annotation.</title>
        <authorList>
            <consortium name="The Broad Institute Genomics Platform"/>
            <consortium name="The Broad Institute Genome Sequencing Center for Infectious Disease"/>
            <person name="Wu L."/>
            <person name="Ma J."/>
        </authorList>
    </citation>
    <scope>NUCLEOTIDE SEQUENCE [LARGE SCALE GENOMIC DNA]</scope>
    <source>
        <strain evidence="4">JCM 17759</strain>
    </source>
</reference>
<keyword evidence="4" id="KW-1185">Reference proteome</keyword>
<dbReference type="Pfam" id="PF02517">
    <property type="entry name" value="Rce1-like"/>
    <property type="match status" value="1"/>
</dbReference>
<sequence>MQFVDAVFASTILMIVAGCFFFWGKALQRVWRTGRPWTDAILPTEVRDRPFWTVADAMLMFGLSLVLTLLTAKLFVAMGQIRPTTEGAPPSADLLLAGLSAQSVGGLIAFTGTLGFLRLIRTDAAERLGLVWKASDVVVGLKASLMLIPPTLLIAHFASLLVEYKHPVLDVMKQQPTPVFFIVLFVGTALVAPWIEEFLFRVLLQGGLQAFADRPVETDTQEDPLEEDAVELWRPKSLWPMFATSLIFALMHGNQGAAAIPLFFFSVGLGFLYRQTGRITPSLIVHIVLNGFTMSVEILRLWFTQTPT</sequence>
<organism evidence="3 4">
    <name type="scientific">Novipirellula rosea</name>
    <dbReference type="NCBI Taxonomy" id="1031540"/>
    <lineage>
        <taxon>Bacteria</taxon>
        <taxon>Pseudomonadati</taxon>
        <taxon>Planctomycetota</taxon>
        <taxon>Planctomycetia</taxon>
        <taxon>Pirellulales</taxon>
        <taxon>Pirellulaceae</taxon>
        <taxon>Novipirellula</taxon>
    </lineage>
</organism>
<keyword evidence="1" id="KW-0472">Membrane</keyword>
<evidence type="ECO:0000259" key="2">
    <source>
        <dbReference type="Pfam" id="PF02517"/>
    </source>
</evidence>
<dbReference type="InterPro" id="IPR003675">
    <property type="entry name" value="Rce1/LyrA-like_dom"/>
</dbReference>
<feature type="transmembrane region" description="Helical" evidence="1">
    <location>
        <begin position="283"/>
        <end position="303"/>
    </location>
</feature>